<accession>A0A9Q8SY16</accession>
<keyword evidence="2" id="KW-1185">Reference proteome</keyword>
<protein>
    <submittedName>
        <fullName evidence="1">Uncharacterized protein</fullName>
    </submittedName>
</protein>
<dbReference type="KEGG" id="clup:CLUP02_10820"/>
<dbReference type="GeneID" id="73344802"/>
<sequence length="497" mass="56494">MGDVDSTSKLFKDRAPKPAPCVLLANPNLPLPQDAVPLSPYFTQVEVDYWSTRSTYLDLVLHRQDLWLMEQNSNSLGFNDVQKFEALKETSHEATWFEDAGGCFANKHLRIDLWPAVFPLMSGGDDHFDARQGARRVAAFGVGSLSGDLNQRHEAQLPTVRHISRDERLSQNSKVAVSPLMVRTITDLFRAPTLFLSLIFWADCTRLNGHHSLHTAHSQKDPTNVAKFICHWIFQFVIHDLKRNSINTSTPNSFERSQILALDEGIQRIGRSAPEGPKRSWKFMKRVDHWLIPTHVFSTVLYPYLSSQFAPGKRLQHLEGLRVKEPLGLHDKMAFEAPQSSARTSILPSSLSVLPCLPGDWFDTSISQQKALFYKMNIGYSQCLCLFSSVFICHQLFQPRHLRQVFDLKSSETSPQDTRTLPTSLKRLVHNTQSFISQLDLLKIALDRNVTRDVLCFPGLLRRRILNLRRGIIRLSIPLNLSWRTLHSEAALPTSAL</sequence>
<evidence type="ECO:0000313" key="2">
    <source>
        <dbReference type="Proteomes" id="UP000830671"/>
    </source>
</evidence>
<gene>
    <name evidence="1" type="ORF">CLUP02_10820</name>
</gene>
<dbReference type="RefSeq" id="XP_049146937.1">
    <property type="nucleotide sequence ID" value="XM_049289792.1"/>
</dbReference>
<reference evidence="1" key="1">
    <citation type="journal article" date="2021" name="Mol. Plant Microbe Interact.">
        <title>Complete Genome Sequence of the Plant-Pathogenic Fungus Colletotrichum lupini.</title>
        <authorList>
            <person name="Baroncelli R."/>
            <person name="Pensec F."/>
            <person name="Da Lio D."/>
            <person name="Boufleur T."/>
            <person name="Vicente I."/>
            <person name="Sarrocco S."/>
            <person name="Picot A."/>
            <person name="Baraldi E."/>
            <person name="Sukno S."/>
            <person name="Thon M."/>
            <person name="Le Floch G."/>
        </authorList>
    </citation>
    <scope>NUCLEOTIDE SEQUENCE</scope>
    <source>
        <strain evidence="1">IMI 504893</strain>
    </source>
</reference>
<organism evidence="1 2">
    <name type="scientific">Colletotrichum lupini</name>
    <dbReference type="NCBI Taxonomy" id="145971"/>
    <lineage>
        <taxon>Eukaryota</taxon>
        <taxon>Fungi</taxon>
        <taxon>Dikarya</taxon>
        <taxon>Ascomycota</taxon>
        <taxon>Pezizomycotina</taxon>
        <taxon>Sordariomycetes</taxon>
        <taxon>Hypocreomycetidae</taxon>
        <taxon>Glomerellales</taxon>
        <taxon>Glomerellaceae</taxon>
        <taxon>Colletotrichum</taxon>
        <taxon>Colletotrichum acutatum species complex</taxon>
    </lineage>
</organism>
<name>A0A9Q8SY16_9PEZI</name>
<proteinExistence type="predicted"/>
<dbReference type="Proteomes" id="UP000830671">
    <property type="component" value="Chromosome 5"/>
</dbReference>
<dbReference type="AlphaFoldDB" id="A0A9Q8SY16"/>
<evidence type="ECO:0000313" key="1">
    <source>
        <dbReference type="EMBL" id="UQC85323.1"/>
    </source>
</evidence>
<dbReference type="EMBL" id="CP019477">
    <property type="protein sequence ID" value="UQC85323.1"/>
    <property type="molecule type" value="Genomic_DNA"/>
</dbReference>